<dbReference type="RefSeq" id="WP_111061357.1">
    <property type="nucleotide sequence ID" value="NZ_JBHUCU010000007.1"/>
</dbReference>
<keyword evidence="3" id="KW-1185">Reference proteome</keyword>
<keyword evidence="1" id="KW-0472">Membrane</keyword>
<name>A0A2W1N2D7_9FLAO</name>
<dbReference type="OrthoDB" id="9815897at2"/>
<proteinExistence type="predicted"/>
<evidence type="ECO:0000313" key="3">
    <source>
        <dbReference type="Proteomes" id="UP000249248"/>
    </source>
</evidence>
<keyword evidence="1" id="KW-0812">Transmembrane</keyword>
<dbReference type="InterPro" id="IPR021215">
    <property type="entry name" value="DUF2752"/>
</dbReference>
<dbReference type="EMBL" id="QKSB01000001">
    <property type="protein sequence ID" value="PZE18457.1"/>
    <property type="molecule type" value="Genomic_DNA"/>
</dbReference>
<organism evidence="2 3">
    <name type="scientific">Putridiphycobacter roseus</name>
    <dbReference type="NCBI Taxonomy" id="2219161"/>
    <lineage>
        <taxon>Bacteria</taxon>
        <taxon>Pseudomonadati</taxon>
        <taxon>Bacteroidota</taxon>
        <taxon>Flavobacteriia</taxon>
        <taxon>Flavobacteriales</taxon>
        <taxon>Crocinitomicaceae</taxon>
        <taxon>Putridiphycobacter</taxon>
    </lineage>
</organism>
<feature type="transmembrane region" description="Helical" evidence="1">
    <location>
        <begin position="62"/>
        <end position="83"/>
    </location>
</feature>
<gene>
    <name evidence="2" type="ORF">DNU06_01080</name>
</gene>
<dbReference type="Proteomes" id="UP000249248">
    <property type="component" value="Unassembled WGS sequence"/>
</dbReference>
<dbReference type="AlphaFoldDB" id="A0A2W1N2D7"/>
<dbReference type="Pfam" id="PF10825">
    <property type="entry name" value="DUF2752"/>
    <property type="match status" value="1"/>
</dbReference>
<evidence type="ECO:0000256" key="1">
    <source>
        <dbReference type="SAM" id="Phobius"/>
    </source>
</evidence>
<feature type="transmembrane region" description="Helical" evidence="1">
    <location>
        <begin position="35"/>
        <end position="55"/>
    </location>
</feature>
<sequence length="86" mass="9614">MIACSFKEHFGVTCFGCGFQRAIHLLFKGEILQSIQLFPAAIPLIILGVFTLLHLKFKFQKGASIIVILFSIVVALMILNFVLNFI</sequence>
<keyword evidence="1" id="KW-1133">Transmembrane helix</keyword>
<accession>A0A2W1N2D7</accession>
<reference evidence="2 3" key="1">
    <citation type="submission" date="2018-06" db="EMBL/GenBank/DDBJ databases">
        <title>The draft genome sequence of Crocinitomix sp. SM1701.</title>
        <authorList>
            <person name="Zhang X."/>
        </authorList>
    </citation>
    <scope>NUCLEOTIDE SEQUENCE [LARGE SCALE GENOMIC DNA]</scope>
    <source>
        <strain evidence="2 3">SM1701</strain>
    </source>
</reference>
<protein>
    <submittedName>
        <fullName evidence="2">DUF2752 domain-containing protein</fullName>
    </submittedName>
</protein>
<evidence type="ECO:0000313" key="2">
    <source>
        <dbReference type="EMBL" id="PZE18457.1"/>
    </source>
</evidence>
<comment type="caution">
    <text evidence="2">The sequence shown here is derived from an EMBL/GenBank/DDBJ whole genome shotgun (WGS) entry which is preliminary data.</text>
</comment>